<feature type="domain" description="GAF" evidence="5">
    <location>
        <begin position="247"/>
        <end position="390"/>
    </location>
</feature>
<evidence type="ECO:0000313" key="8">
    <source>
        <dbReference type="Proteomes" id="UP000286931"/>
    </source>
</evidence>
<dbReference type="GO" id="GO:0016020">
    <property type="term" value="C:membrane"/>
    <property type="evidence" value="ECO:0007669"/>
    <property type="project" value="InterPro"/>
</dbReference>
<organism evidence="7 8">
    <name type="scientific">Embleya hyalina</name>
    <dbReference type="NCBI Taxonomy" id="516124"/>
    <lineage>
        <taxon>Bacteria</taxon>
        <taxon>Bacillati</taxon>
        <taxon>Actinomycetota</taxon>
        <taxon>Actinomycetes</taxon>
        <taxon>Kitasatosporales</taxon>
        <taxon>Streptomycetaceae</taxon>
        <taxon>Embleya</taxon>
    </lineage>
</organism>
<dbReference type="Gene3D" id="1.20.5.1930">
    <property type="match status" value="1"/>
</dbReference>
<evidence type="ECO:0000259" key="5">
    <source>
        <dbReference type="SMART" id="SM00065"/>
    </source>
</evidence>
<name>A0A401YUY8_9ACTN</name>
<dbReference type="Pfam" id="PF02518">
    <property type="entry name" value="HATPase_c"/>
    <property type="match status" value="1"/>
</dbReference>
<keyword evidence="2 7" id="KW-0418">Kinase</keyword>
<keyword evidence="8" id="KW-1185">Reference proteome</keyword>
<dbReference type="PANTHER" id="PTHR24421:SF56">
    <property type="entry name" value="OXYGEN SENSOR HISTIDINE KINASE RESPONSE REGULATOR DOST"/>
    <property type="match status" value="1"/>
</dbReference>
<gene>
    <name evidence="7" type="ORF">EHYA_06114</name>
</gene>
<keyword evidence="1" id="KW-0808">Transferase</keyword>
<evidence type="ECO:0000256" key="3">
    <source>
        <dbReference type="ARBA" id="ARBA00023012"/>
    </source>
</evidence>
<dbReference type="SMART" id="SM00387">
    <property type="entry name" value="HATPase_c"/>
    <property type="match status" value="1"/>
</dbReference>
<feature type="domain" description="GAF" evidence="5">
    <location>
        <begin position="79"/>
        <end position="226"/>
    </location>
</feature>
<accession>A0A401YUY8</accession>
<evidence type="ECO:0000256" key="2">
    <source>
        <dbReference type="ARBA" id="ARBA00022777"/>
    </source>
</evidence>
<dbReference type="SMART" id="SM00065">
    <property type="entry name" value="GAF"/>
    <property type="match status" value="2"/>
</dbReference>
<dbReference type="SUPFAM" id="SSF55781">
    <property type="entry name" value="GAF domain-like"/>
    <property type="match status" value="2"/>
</dbReference>
<dbReference type="InterPro" id="IPR029016">
    <property type="entry name" value="GAF-like_dom_sf"/>
</dbReference>
<dbReference type="InterPro" id="IPR003594">
    <property type="entry name" value="HATPase_dom"/>
</dbReference>
<comment type="caution">
    <text evidence="7">The sequence shown here is derived from an EMBL/GenBank/DDBJ whole genome shotgun (WGS) entry which is preliminary data.</text>
</comment>
<evidence type="ECO:0000259" key="6">
    <source>
        <dbReference type="SMART" id="SM00387"/>
    </source>
</evidence>
<dbReference type="Gene3D" id="3.30.565.10">
    <property type="entry name" value="Histidine kinase-like ATPase, C-terminal domain"/>
    <property type="match status" value="1"/>
</dbReference>
<dbReference type="InterPro" id="IPR011712">
    <property type="entry name" value="Sig_transdc_His_kin_sub3_dim/P"/>
</dbReference>
<feature type="compositionally biased region" description="Basic and acidic residues" evidence="4">
    <location>
        <begin position="10"/>
        <end position="34"/>
    </location>
</feature>
<dbReference type="Gene3D" id="3.30.450.40">
    <property type="match status" value="2"/>
</dbReference>
<dbReference type="SUPFAM" id="SSF55874">
    <property type="entry name" value="ATPase domain of HSP90 chaperone/DNA topoisomerase II/histidine kinase"/>
    <property type="match status" value="1"/>
</dbReference>
<dbReference type="GO" id="GO:0000155">
    <property type="term" value="F:phosphorelay sensor kinase activity"/>
    <property type="evidence" value="ECO:0007669"/>
    <property type="project" value="InterPro"/>
</dbReference>
<dbReference type="InterPro" id="IPR036890">
    <property type="entry name" value="HATPase_C_sf"/>
</dbReference>
<dbReference type="Pfam" id="PF13185">
    <property type="entry name" value="GAF_2"/>
    <property type="match status" value="2"/>
</dbReference>
<keyword evidence="3" id="KW-0902">Two-component regulatory system</keyword>
<feature type="domain" description="Histidine kinase/HSP90-like ATPase" evidence="6">
    <location>
        <begin position="502"/>
        <end position="591"/>
    </location>
</feature>
<dbReference type="Proteomes" id="UP000286931">
    <property type="component" value="Unassembled WGS sequence"/>
</dbReference>
<dbReference type="Pfam" id="PF07730">
    <property type="entry name" value="HisKA_3"/>
    <property type="match status" value="1"/>
</dbReference>
<dbReference type="AlphaFoldDB" id="A0A401YUY8"/>
<dbReference type="GO" id="GO:0046983">
    <property type="term" value="F:protein dimerization activity"/>
    <property type="evidence" value="ECO:0007669"/>
    <property type="project" value="InterPro"/>
</dbReference>
<dbReference type="CDD" id="cd16917">
    <property type="entry name" value="HATPase_UhpB-NarQ-NarX-like"/>
    <property type="match status" value="1"/>
</dbReference>
<evidence type="ECO:0000256" key="1">
    <source>
        <dbReference type="ARBA" id="ARBA00022679"/>
    </source>
</evidence>
<feature type="region of interest" description="Disordered" evidence="4">
    <location>
        <begin position="1"/>
        <end position="41"/>
    </location>
</feature>
<protein>
    <submittedName>
        <fullName evidence="7">Histidine kinase</fullName>
    </submittedName>
</protein>
<evidence type="ECO:0000256" key="4">
    <source>
        <dbReference type="SAM" id="MobiDB-lite"/>
    </source>
</evidence>
<dbReference type="EMBL" id="BIFH01000027">
    <property type="protein sequence ID" value="GCD98407.1"/>
    <property type="molecule type" value="Genomic_DNA"/>
</dbReference>
<dbReference type="InterPro" id="IPR050482">
    <property type="entry name" value="Sensor_HK_TwoCompSys"/>
</dbReference>
<dbReference type="PANTHER" id="PTHR24421">
    <property type="entry name" value="NITRATE/NITRITE SENSOR PROTEIN NARX-RELATED"/>
    <property type="match status" value="1"/>
</dbReference>
<sequence>MANGGDSAEEPERTERPDPPERPDRTDDTRETHRSPASAPLTLDDVVAEVVERLGPAAATRDRLQGLLEAVIAVGADLDLHTTLRRIVEAAADLADARYAALGVIGGDNNLSDFITVGIDPAERERIGELPHGRGILGLLIDRPEPLLLDDLTRHPASYGFPPNHPAMHSFLGVPIRVRNEVFGNLYLTEKRGRPDFGIEDQQVVRALAAAAGVAIENARLFESAARREKWIMGSADVTTALLTAQDPDEALVVVAERARGLAEADFAAMYLPQPDGSYLVEVTSGEDLAGLGGTVIEKGTPLAEAINAGRSIFIEDMSTDPNVMVAKSRCFGPGLFVPLIASDRILGALELDKRVGAVPFNATERSMAQAFGGQAAIALMLAGAQRDRERLAVFEDRDRIARDLHDLVIQRLFATGMMLQGAARLAKVPGVITRVDQAVDELDATIREVRSTIFALRNPPREGATGVRGRVLREASAAAPALGFDPTVTFVGPVDSTVPDEVAEQLLAALREILSNVSRHAHASRVEVSLVVAGGSVALAVTDDGVGIAPGGRRSGLANLAGRAEELGGRADFGPGPEGLGTTVTWSAPI</sequence>
<proteinExistence type="predicted"/>
<dbReference type="RefSeq" id="WP_174861448.1">
    <property type="nucleotide sequence ID" value="NZ_BIFH01000027.1"/>
</dbReference>
<reference evidence="7 8" key="1">
    <citation type="submission" date="2018-12" db="EMBL/GenBank/DDBJ databases">
        <title>Draft genome sequence of Embleya hyalina NBRC 13850T.</title>
        <authorList>
            <person name="Komaki H."/>
            <person name="Hosoyama A."/>
            <person name="Kimura A."/>
            <person name="Ichikawa N."/>
            <person name="Tamura T."/>
        </authorList>
    </citation>
    <scope>NUCLEOTIDE SEQUENCE [LARGE SCALE GENOMIC DNA]</scope>
    <source>
        <strain evidence="7 8">NBRC 13850</strain>
    </source>
</reference>
<evidence type="ECO:0000313" key="7">
    <source>
        <dbReference type="EMBL" id="GCD98407.1"/>
    </source>
</evidence>
<dbReference type="InterPro" id="IPR003018">
    <property type="entry name" value="GAF"/>
</dbReference>